<keyword evidence="3" id="KW-0969">Cilium</keyword>
<accession>A0A1J5QPA5</accession>
<dbReference type="CDD" id="cd17470">
    <property type="entry name" value="T3SS_Flik_C"/>
    <property type="match status" value="1"/>
</dbReference>
<evidence type="ECO:0000313" key="3">
    <source>
        <dbReference type="EMBL" id="OIQ81764.1"/>
    </source>
</evidence>
<feature type="region of interest" description="Disordered" evidence="1">
    <location>
        <begin position="324"/>
        <end position="346"/>
    </location>
</feature>
<dbReference type="AlphaFoldDB" id="A0A1J5QPA5"/>
<dbReference type="InterPro" id="IPR052563">
    <property type="entry name" value="FliK"/>
</dbReference>
<dbReference type="Gene3D" id="3.30.750.140">
    <property type="match status" value="1"/>
</dbReference>
<organism evidence="3">
    <name type="scientific">mine drainage metagenome</name>
    <dbReference type="NCBI Taxonomy" id="410659"/>
    <lineage>
        <taxon>unclassified sequences</taxon>
        <taxon>metagenomes</taxon>
        <taxon>ecological metagenomes</taxon>
    </lineage>
</organism>
<keyword evidence="3" id="KW-0282">Flagellum</keyword>
<reference evidence="3" key="1">
    <citation type="submission" date="2016-10" db="EMBL/GenBank/DDBJ databases">
        <title>Sequence of Gallionella enrichment culture.</title>
        <authorList>
            <person name="Poehlein A."/>
            <person name="Muehling M."/>
            <person name="Daniel R."/>
        </authorList>
    </citation>
    <scope>NUCLEOTIDE SEQUENCE</scope>
</reference>
<dbReference type="Pfam" id="PF02120">
    <property type="entry name" value="Flg_hook"/>
    <property type="match status" value="1"/>
</dbReference>
<name>A0A1J5QPA5_9ZZZZ</name>
<gene>
    <name evidence="3" type="primary">fliK_8</name>
    <name evidence="3" type="ORF">GALL_364640</name>
</gene>
<dbReference type="PANTHER" id="PTHR37533:SF2">
    <property type="entry name" value="FLAGELLAR HOOK-LENGTH CONTROL PROTEIN"/>
    <property type="match status" value="1"/>
</dbReference>
<proteinExistence type="predicted"/>
<comment type="caution">
    <text evidence="3">The sequence shown here is derived from an EMBL/GenBank/DDBJ whole genome shotgun (WGS) entry which is preliminary data.</text>
</comment>
<protein>
    <submittedName>
        <fullName evidence="3">Flagellar hook-length control protein</fullName>
    </submittedName>
</protein>
<evidence type="ECO:0000259" key="2">
    <source>
        <dbReference type="Pfam" id="PF02120"/>
    </source>
</evidence>
<feature type="domain" description="Flagellar hook-length control protein-like C-terminal" evidence="2">
    <location>
        <begin position="244"/>
        <end position="327"/>
    </location>
</feature>
<dbReference type="InterPro" id="IPR021136">
    <property type="entry name" value="Flagellar_hook_control-like_C"/>
</dbReference>
<evidence type="ECO:0000256" key="1">
    <source>
        <dbReference type="SAM" id="MobiDB-lite"/>
    </source>
</evidence>
<keyword evidence="3" id="KW-0966">Cell projection</keyword>
<dbReference type="PANTHER" id="PTHR37533">
    <property type="entry name" value="FLAGELLAR HOOK-LENGTH CONTROL PROTEIN"/>
    <property type="match status" value="1"/>
</dbReference>
<sequence length="373" mass="37579">MDVVTLPIVSAPQSSVQASASPAPAASTSQAPAAKAGQASGDQPAGAAQAGSAPEANPFAKLLAKQIHADAKDATVIVGTDATKAAVVPDAAAAPVDPALLLQQQAAMLMPVPVQQNVSAATNATAKSSAPVDMSAMLSSGPAAAVKGEAQWQSVAASPAGFAASDKAAGSVPAGPGDAAMSSFDRMLALKSAQAESTPVTTSSPLPSPVGVPAQTATPQTSTVQVSSIPQAVGHSAWGDMLGNRVVWMVGQQHQDVELHLNPPALGPLEVRVSMSDGQANLSFATQHLPVKEAIEAATGRLREMLGESGIGLGSVSVNMGSFAQQQQQQNPQTPSNSGRPLWEDSSPVIDFSAAQTRTTSMMSRNGMVDIFA</sequence>
<dbReference type="InterPro" id="IPR038610">
    <property type="entry name" value="FliK-like_C_sf"/>
</dbReference>
<feature type="compositionally biased region" description="Low complexity" evidence="1">
    <location>
        <begin position="197"/>
        <end position="213"/>
    </location>
</feature>
<feature type="region of interest" description="Disordered" evidence="1">
    <location>
        <begin position="13"/>
        <end position="53"/>
    </location>
</feature>
<dbReference type="EMBL" id="MLJW01000884">
    <property type="protein sequence ID" value="OIQ81764.1"/>
    <property type="molecule type" value="Genomic_DNA"/>
</dbReference>
<feature type="region of interest" description="Disordered" evidence="1">
    <location>
        <begin position="195"/>
        <end position="223"/>
    </location>
</feature>